<comment type="cofactor">
    <cofactor evidence="1">
        <name>FMN</name>
        <dbReference type="ChEBI" id="CHEBI:58210"/>
    </cofactor>
</comment>
<evidence type="ECO:0000259" key="6">
    <source>
        <dbReference type="Pfam" id="PF00881"/>
    </source>
</evidence>
<dbReference type="EMBL" id="JBFNQN010000005">
    <property type="protein sequence ID" value="MEW9264690.1"/>
    <property type="molecule type" value="Genomic_DNA"/>
</dbReference>
<dbReference type="Gene3D" id="3.40.109.10">
    <property type="entry name" value="NADH Oxidase"/>
    <property type="match status" value="1"/>
</dbReference>
<sequence>MEYSEVLRARRMVRRYDGRPVADDVLGRVVAAGLRAPSAGNSQGRDLLVLRSPADRELFWSTTAGTRDAGAAPDRWLTGMRTAPVVVLLLADPAAYARRYAAPDKPGPDRDAATWEVAWPDVDTGMSGLLVLLAAVDEGLGACLFGVPSAAHAAVRAVFAVPADRRVVAALTLGHPAPGEASRPSRLHRRTVADAVHDGRFGVPWSR</sequence>
<proteinExistence type="inferred from homology"/>
<dbReference type="Pfam" id="PF00881">
    <property type="entry name" value="Nitroreductase"/>
    <property type="match status" value="1"/>
</dbReference>
<comment type="caution">
    <text evidence="7">The sequence shown here is derived from an EMBL/GenBank/DDBJ whole genome shotgun (WGS) entry which is preliminary data.</text>
</comment>
<dbReference type="InterPro" id="IPR000415">
    <property type="entry name" value="Nitroreductase-like"/>
</dbReference>
<evidence type="ECO:0000256" key="1">
    <source>
        <dbReference type="ARBA" id="ARBA00001917"/>
    </source>
</evidence>
<dbReference type="CDD" id="cd02062">
    <property type="entry name" value="Nitro_FMN_reductase"/>
    <property type="match status" value="1"/>
</dbReference>
<reference evidence="7 8" key="1">
    <citation type="submission" date="2024-07" db="EMBL/GenBank/DDBJ databases">
        <authorList>
            <person name="Thanompreechachai J."/>
            <person name="Duangmal K."/>
        </authorList>
    </citation>
    <scope>NUCLEOTIDE SEQUENCE [LARGE SCALE GENOMIC DNA]</scope>
    <source>
        <strain evidence="7 8">KCTC 19886</strain>
    </source>
</reference>
<feature type="domain" description="Nitroreductase" evidence="6">
    <location>
        <begin position="7"/>
        <end position="175"/>
    </location>
</feature>
<dbReference type="PANTHER" id="PTHR43673">
    <property type="entry name" value="NAD(P)H NITROREDUCTASE YDGI-RELATED"/>
    <property type="match status" value="1"/>
</dbReference>
<name>A0ABV3P4Z5_9ACTN</name>
<comment type="similarity">
    <text evidence="2">Belongs to the nitroreductase family.</text>
</comment>
<keyword evidence="5" id="KW-0560">Oxidoreductase</keyword>
<dbReference type="PANTHER" id="PTHR43673:SF2">
    <property type="entry name" value="NITROREDUCTASE"/>
    <property type="match status" value="1"/>
</dbReference>
<keyword evidence="8" id="KW-1185">Reference proteome</keyword>
<evidence type="ECO:0000256" key="4">
    <source>
        <dbReference type="ARBA" id="ARBA00022643"/>
    </source>
</evidence>
<evidence type="ECO:0000256" key="5">
    <source>
        <dbReference type="ARBA" id="ARBA00023002"/>
    </source>
</evidence>
<accession>A0ABV3P4Z5</accession>
<keyword evidence="3" id="KW-0285">Flavoprotein</keyword>
<evidence type="ECO:0000256" key="2">
    <source>
        <dbReference type="ARBA" id="ARBA00007118"/>
    </source>
</evidence>
<keyword evidence="4" id="KW-0288">FMN</keyword>
<protein>
    <submittedName>
        <fullName evidence="7">Nitroreductase family protein</fullName>
    </submittedName>
</protein>
<evidence type="ECO:0000313" key="7">
    <source>
        <dbReference type="EMBL" id="MEW9264690.1"/>
    </source>
</evidence>
<dbReference type="RefSeq" id="WP_367637479.1">
    <property type="nucleotide sequence ID" value="NZ_JBFNQN010000005.1"/>
</dbReference>
<dbReference type="Proteomes" id="UP001555826">
    <property type="component" value="Unassembled WGS sequence"/>
</dbReference>
<evidence type="ECO:0000256" key="3">
    <source>
        <dbReference type="ARBA" id="ARBA00022630"/>
    </source>
</evidence>
<dbReference type="SUPFAM" id="SSF55469">
    <property type="entry name" value="FMN-dependent nitroreductase-like"/>
    <property type="match status" value="1"/>
</dbReference>
<dbReference type="InterPro" id="IPR029479">
    <property type="entry name" value="Nitroreductase"/>
</dbReference>
<gene>
    <name evidence="7" type="ORF">AB1207_08020</name>
</gene>
<organism evidence="7 8">
    <name type="scientific">Kineococcus endophyticus</name>
    <dbReference type="NCBI Taxonomy" id="1181883"/>
    <lineage>
        <taxon>Bacteria</taxon>
        <taxon>Bacillati</taxon>
        <taxon>Actinomycetota</taxon>
        <taxon>Actinomycetes</taxon>
        <taxon>Kineosporiales</taxon>
        <taxon>Kineosporiaceae</taxon>
        <taxon>Kineococcus</taxon>
    </lineage>
</organism>
<evidence type="ECO:0000313" key="8">
    <source>
        <dbReference type="Proteomes" id="UP001555826"/>
    </source>
</evidence>